<dbReference type="STRING" id="109264.A0A1F7ZT65"/>
<dbReference type="GO" id="GO:0000976">
    <property type="term" value="F:transcription cis-regulatory region binding"/>
    <property type="evidence" value="ECO:0007669"/>
    <property type="project" value="TreeGrafter"/>
</dbReference>
<evidence type="ECO:0000256" key="6">
    <source>
        <dbReference type="ARBA" id="ARBA00023242"/>
    </source>
</evidence>
<dbReference type="InterPro" id="IPR036864">
    <property type="entry name" value="Zn2-C6_fun-type_DNA-bd_sf"/>
</dbReference>
<keyword evidence="3" id="KW-0805">Transcription regulation</keyword>
<evidence type="ECO:0000256" key="3">
    <source>
        <dbReference type="ARBA" id="ARBA00023015"/>
    </source>
</evidence>
<evidence type="ECO:0000259" key="8">
    <source>
        <dbReference type="Pfam" id="PF04082"/>
    </source>
</evidence>
<proteinExistence type="predicted"/>
<keyword evidence="6" id="KW-0539">Nucleus</keyword>
<evidence type="ECO:0000256" key="4">
    <source>
        <dbReference type="ARBA" id="ARBA00023125"/>
    </source>
</evidence>
<evidence type="ECO:0000256" key="7">
    <source>
        <dbReference type="SAM" id="MobiDB-lite"/>
    </source>
</evidence>
<evidence type="ECO:0000256" key="5">
    <source>
        <dbReference type="ARBA" id="ARBA00023163"/>
    </source>
</evidence>
<dbReference type="EMBL" id="LYCR01000088">
    <property type="protein sequence ID" value="OGM42469.1"/>
    <property type="molecule type" value="Genomic_DNA"/>
</dbReference>
<evidence type="ECO:0000256" key="1">
    <source>
        <dbReference type="ARBA" id="ARBA00004123"/>
    </source>
</evidence>
<dbReference type="InterPro" id="IPR007219">
    <property type="entry name" value="XnlR_reg_dom"/>
</dbReference>
<dbReference type="Gene3D" id="4.10.240.10">
    <property type="entry name" value="Zn(2)-C6 fungal-type DNA-binding domain"/>
    <property type="match status" value="1"/>
</dbReference>
<feature type="region of interest" description="Disordered" evidence="7">
    <location>
        <begin position="1"/>
        <end position="48"/>
    </location>
</feature>
<keyword evidence="5" id="KW-0804">Transcription</keyword>
<gene>
    <name evidence="9" type="ORF">ABOM_008350</name>
</gene>
<evidence type="ECO:0000313" key="10">
    <source>
        <dbReference type="Proteomes" id="UP000179179"/>
    </source>
</evidence>
<accession>A0A1F7ZT65</accession>
<sequence length="560" mass="63892">VSLTHANPRTFPIDLRNKPPGLGSKDMEKTLTPTKKQRGGARKACNECKQQKVSERPSKTSHLRPIVTLRCDIVQTPADACSRCKGLQIECKVEPSFTRISKRRRNAEMEREIAGLRRRLATNTHHHGHAVEGNVGDEVPQPAGSEDHMWRLEDVSLSKPRVARLFEQFFNYYHPFLPLLDPQKAPEHYLRRCPLQAWTIICVASRRAPTEPGLLGALTGPFSRLLWSTITSVPQDYAVVKALCLLCTWPLPTTSQRKDATFMLCGLMMQISMQLGLHRPVQAEEFTTFQIGHSEAVKDRLQTWVVCNIVAQNIATGYGQPPETIYDWALEPASLQDAGYYPAEDLRTRLHIERFCDRITKSLYGSRPDAAEFIGPERLLIVQLLENELRDMELNFGRNISRSNPRPSDITKLFIATTSFLSQVLDLETSPDQLISYATNYILQMIISAAFGLMKLLKSTFRHHIDFEYGKLLFNGAISALRRISVMDHDRPVRLADVLAQMWNAGDREQSADEDSLQLKVRCRMSMSHVYDTVWRWRHRFRPRKGTSDAQGMFLQRLVL</sequence>
<keyword evidence="10" id="KW-1185">Reference proteome</keyword>
<keyword evidence="4" id="KW-0238">DNA-binding</keyword>
<comment type="caution">
    <text evidence="9">The sequence shown here is derived from an EMBL/GenBank/DDBJ whole genome shotgun (WGS) entry which is preliminary data.</text>
</comment>
<dbReference type="GeneID" id="34451740"/>
<feature type="region of interest" description="Disordered" evidence="7">
    <location>
        <begin position="125"/>
        <end position="145"/>
    </location>
</feature>
<evidence type="ECO:0000313" key="9">
    <source>
        <dbReference type="EMBL" id="OGM42469.1"/>
    </source>
</evidence>
<feature type="domain" description="Xylanolytic transcriptional activator regulatory" evidence="8">
    <location>
        <begin position="167"/>
        <end position="329"/>
    </location>
</feature>
<name>A0A1F7ZT65_9EURO</name>
<dbReference type="Pfam" id="PF04082">
    <property type="entry name" value="Fungal_trans"/>
    <property type="match status" value="1"/>
</dbReference>
<organism evidence="9 10">
    <name type="scientific">Aspergillus bombycis</name>
    <dbReference type="NCBI Taxonomy" id="109264"/>
    <lineage>
        <taxon>Eukaryota</taxon>
        <taxon>Fungi</taxon>
        <taxon>Dikarya</taxon>
        <taxon>Ascomycota</taxon>
        <taxon>Pezizomycotina</taxon>
        <taxon>Eurotiomycetes</taxon>
        <taxon>Eurotiomycetidae</taxon>
        <taxon>Eurotiales</taxon>
        <taxon>Aspergillaceae</taxon>
        <taxon>Aspergillus</taxon>
    </lineage>
</organism>
<dbReference type="RefSeq" id="XP_022386186.1">
    <property type="nucleotide sequence ID" value="XM_022535479.1"/>
</dbReference>
<dbReference type="Proteomes" id="UP000179179">
    <property type="component" value="Unassembled WGS sequence"/>
</dbReference>
<dbReference type="GO" id="GO:0008270">
    <property type="term" value="F:zinc ion binding"/>
    <property type="evidence" value="ECO:0007669"/>
    <property type="project" value="InterPro"/>
</dbReference>
<dbReference type="GO" id="GO:0000981">
    <property type="term" value="F:DNA-binding transcription factor activity, RNA polymerase II-specific"/>
    <property type="evidence" value="ECO:0007669"/>
    <property type="project" value="InterPro"/>
</dbReference>
<comment type="subcellular location">
    <subcellularLocation>
        <location evidence="1">Nucleus</location>
    </subcellularLocation>
</comment>
<dbReference type="GO" id="GO:0006351">
    <property type="term" value="P:DNA-templated transcription"/>
    <property type="evidence" value="ECO:0007669"/>
    <property type="project" value="InterPro"/>
</dbReference>
<dbReference type="GO" id="GO:0005634">
    <property type="term" value="C:nucleus"/>
    <property type="evidence" value="ECO:0007669"/>
    <property type="project" value="UniProtKB-SubCell"/>
</dbReference>
<dbReference type="AlphaFoldDB" id="A0A1F7ZT65"/>
<evidence type="ECO:0000256" key="2">
    <source>
        <dbReference type="ARBA" id="ARBA00022833"/>
    </source>
</evidence>
<protein>
    <submittedName>
        <fullName evidence="9">C6 zinc finger domain protein</fullName>
    </submittedName>
</protein>
<reference evidence="9 10" key="1">
    <citation type="journal article" date="2016" name="Genome Biol. Evol.">
        <title>Draft genome sequence of an aflatoxigenic Aspergillus species, A. bombycis.</title>
        <authorList>
            <person name="Moore G.G."/>
            <person name="Mack B.M."/>
            <person name="Beltz S.B."/>
            <person name="Gilbert M.K."/>
        </authorList>
    </citation>
    <scope>NUCLEOTIDE SEQUENCE [LARGE SCALE GENOMIC DNA]</scope>
    <source>
        <strain evidence="10">NRRL 26010</strain>
    </source>
</reference>
<keyword evidence="2" id="KW-0862">Zinc</keyword>
<dbReference type="PANTHER" id="PTHR31845">
    <property type="entry name" value="FINGER DOMAIN PROTEIN, PUTATIVE-RELATED"/>
    <property type="match status" value="1"/>
</dbReference>
<dbReference type="OrthoDB" id="2341546at2759"/>
<dbReference type="CDD" id="cd12148">
    <property type="entry name" value="fungal_TF_MHR"/>
    <property type="match status" value="1"/>
</dbReference>
<dbReference type="PANTHER" id="PTHR31845:SF21">
    <property type="entry name" value="REGULATORY PROTEIN LEU3"/>
    <property type="match status" value="1"/>
</dbReference>
<dbReference type="InterPro" id="IPR051089">
    <property type="entry name" value="prtT"/>
</dbReference>
<feature type="non-terminal residue" evidence="9">
    <location>
        <position position="1"/>
    </location>
</feature>